<evidence type="ECO:0000256" key="2">
    <source>
        <dbReference type="ARBA" id="ARBA00022741"/>
    </source>
</evidence>
<dbReference type="Pfam" id="PF00004">
    <property type="entry name" value="AAA"/>
    <property type="match status" value="1"/>
</dbReference>
<sequence>MALNDRVASYLDQARLKLRDGLFAEAEGFERVAGQQVAGLPDGRAERLAICRTAAARLRAQGDGPGAAAQLRDAVAIADGLQVPLPQRHELLSELGVALTLAADFEGSVSAFQQALAVGTQLGAGYLPAAETRVRMSVPLRRLGRRGEADAVLREALAQARQQRTPGADRLIEQIDAELAELREAHGPPLVGGAAADRPAVATGAGATATDGVPPPPVLPQAHFDEAAYAQALADLDALVGLSGVKAQMRRMAELLRVGTLRVEAGLKRADVSLHLVFIGAPGTGKTTVARLFGRLYHALGLLNSDRVVEVTRADLVSGYVGQTATLTNKVVDGALDGVLFLDEAYSLVRPGSPGDFGPEAVTELLKRMEDDRTRLAVIVAGYPQEMGEFLQSNTGLASRFAETVTFADYGPEELVQIFVSFAEHADYGLDAEARAAVLEVLGTLHAARDRFFANARAARNLFDDVIGHQAERLLKTGAGAPTRAELMAITAADVRAARPQ</sequence>
<proteinExistence type="inferred from homology"/>
<dbReference type="InterPro" id="IPR000641">
    <property type="entry name" value="CbxX/CfxQ"/>
</dbReference>
<dbReference type="Gene3D" id="1.10.8.60">
    <property type="match status" value="1"/>
</dbReference>
<comment type="similarity">
    <text evidence="1">Belongs to the CbxX/CfxQ family.</text>
</comment>
<dbReference type="InterPro" id="IPR003593">
    <property type="entry name" value="AAA+_ATPase"/>
</dbReference>
<dbReference type="GO" id="GO:0005524">
    <property type="term" value="F:ATP binding"/>
    <property type="evidence" value="ECO:0007669"/>
    <property type="project" value="UniProtKB-KW"/>
</dbReference>
<dbReference type="FunFam" id="3.40.50.300:FF:000216">
    <property type="entry name" value="Type VII secretion ATPase EccA"/>
    <property type="match status" value="1"/>
</dbReference>
<gene>
    <name evidence="5" type="ORF">DSM112329_00515</name>
</gene>
<dbReference type="PANTHER" id="PTHR43392:SF2">
    <property type="entry name" value="AAA-TYPE ATPASE FAMILY PROTEIN _ ANKYRIN REPEAT FAMILY PROTEIN"/>
    <property type="match status" value="1"/>
</dbReference>
<dbReference type="InterPro" id="IPR050773">
    <property type="entry name" value="CbxX/CfxQ_RuBisCO_ESX"/>
</dbReference>
<evidence type="ECO:0000256" key="1">
    <source>
        <dbReference type="ARBA" id="ARBA00010378"/>
    </source>
</evidence>
<dbReference type="InterPro" id="IPR027417">
    <property type="entry name" value="P-loop_NTPase"/>
</dbReference>
<dbReference type="Pfam" id="PF17866">
    <property type="entry name" value="AAA_lid_6"/>
    <property type="match status" value="1"/>
</dbReference>
<feature type="domain" description="AAA+ ATPase" evidence="4">
    <location>
        <begin position="272"/>
        <end position="473"/>
    </location>
</feature>
<dbReference type="RefSeq" id="WP_354700249.1">
    <property type="nucleotide sequence ID" value="NZ_CP114014.1"/>
</dbReference>
<dbReference type="CDD" id="cd00009">
    <property type="entry name" value="AAA"/>
    <property type="match status" value="1"/>
</dbReference>
<dbReference type="InterPro" id="IPR011990">
    <property type="entry name" value="TPR-like_helical_dom_sf"/>
</dbReference>
<evidence type="ECO:0000259" key="4">
    <source>
        <dbReference type="SMART" id="SM00382"/>
    </source>
</evidence>
<dbReference type="AlphaFoldDB" id="A0AAU7AQB9"/>
<dbReference type="Gene3D" id="1.25.40.10">
    <property type="entry name" value="Tetratricopeptide repeat domain"/>
    <property type="match status" value="1"/>
</dbReference>
<accession>A0AAU7AQB9</accession>
<dbReference type="EMBL" id="CP114014">
    <property type="protein sequence ID" value="XAY03695.1"/>
    <property type="molecule type" value="Genomic_DNA"/>
</dbReference>
<name>A0AAU7AQB9_9ACTN</name>
<keyword evidence="3" id="KW-0067">ATP-binding</keyword>
<evidence type="ECO:0000313" key="5">
    <source>
        <dbReference type="EMBL" id="XAY03695.1"/>
    </source>
</evidence>
<dbReference type="KEGG" id="parq:DSM112329_00515"/>
<dbReference type="SUPFAM" id="SSF52540">
    <property type="entry name" value="P-loop containing nucleoside triphosphate hydrolases"/>
    <property type="match status" value="1"/>
</dbReference>
<keyword evidence="2" id="KW-0547">Nucleotide-binding</keyword>
<dbReference type="GO" id="GO:0016887">
    <property type="term" value="F:ATP hydrolysis activity"/>
    <property type="evidence" value="ECO:0007669"/>
    <property type="project" value="InterPro"/>
</dbReference>
<dbReference type="PRINTS" id="PR00819">
    <property type="entry name" value="CBXCFQXSUPER"/>
</dbReference>
<dbReference type="Gene3D" id="3.40.50.300">
    <property type="entry name" value="P-loop containing nucleotide triphosphate hydrolases"/>
    <property type="match status" value="1"/>
</dbReference>
<dbReference type="PANTHER" id="PTHR43392">
    <property type="entry name" value="AAA-TYPE ATPASE FAMILY PROTEIN / ANKYRIN REPEAT FAMILY PROTEIN"/>
    <property type="match status" value="1"/>
</dbReference>
<reference evidence="5" key="1">
    <citation type="submission" date="2022-12" db="EMBL/GenBank/DDBJ databases">
        <title>Paraconexibacter alkalitolerans sp. nov. and Baekduia alba sp. nov., isolated from soil and emended description of the genera Paraconexibacter (Chun et al., 2020) and Baekduia (An et al., 2020).</title>
        <authorList>
            <person name="Vieira S."/>
            <person name="Huber K.J."/>
            <person name="Geppert A."/>
            <person name="Wolf J."/>
            <person name="Neumann-Schaal M."/>
            <person name="Muesken M."/>
            <person name="Overmann J."/>
        </authorList>
    </citation>
    <scope>NUCLEOTIDE SEQUENCE</scope>
    <source>
        <strain evidence="5">AEG42_29</strain>
    </source>
</reference>
<dbReference type="SMART" id="SM00382">
    <property type="entry name" value="AAA"/>
    <property type="match status" value="1"/>
</dbReference>
<dbReference type="InterPro" id="IPR003959">
    <property type="entry name" value="ATPase_AAA_core"/>
</dbReference>
<organism evidence="5">
    <name type="scientific">Paraconexibacter sp. AEG42_29</name>
    <dbReference type="NCBI Taxonomy" id="2997339"/>
    <lineage>
        <taxon>Bacteria</taxon>
        <taxon>Bacillati</taxon>
        <taxon>Actinomycetota</taxon>
        <taxon>Thermoleophilia</taxon>
        <taxon>Solirubrobacterales</taxon>
        <taxon>Paraconexibacteraceae</taxon>
        <taxon>Paraconexibacter</taxon>
    </lineage>
</organism>
<evidence type="ECO:0000256" key="3">
    <source>
        <dbReference type="ARBA" id="ARBA00022840"/>
    </source>
</evidence>
<protein>
    <recommendedName>
        <fullName evidence="4">AAA+ ATPase domain-containing protein</fullName>
    </recommendedName>
</protein>
<dbReference type="SUPFAM" id="SSF48452">
    <property type="entry name" value="TPR-like"/>
    <property type="match status" value="1"/>
</dbReference>
<dbReference type="InterPro" id="IPR041627">
    <property type="entry name" value="AAA_lid_6"/>
</dbReference>